<dbReference type="GO" id="GO:0005829">
    <property type="term" value="C:cytosol"/>
    <property type="evidence" value="ECO:0007669"/>
    <property type="project" value="TreeGrafter"/>
</dbReference>
<dbReference type="Pfam" id="PF00107">
    <property type="entry name" value="ADH_zinc_N"/>
    <property type="match status" value="1"/>
</dbReference>
<dbReference type="GO" id="GO:0070402">
    <property type="term" value="F:NADPH binding"/>
    <property type="evidence" value="ECO:0007669"/>
    <property type="project" value="TreeGrafter"/>
</dbReference>
<dbReference type="SUPFAM" id="SSF50129">
    <property type="entry name" value="GroES-like"/>
    <property type="match status" value="1"/>
</dbReference>
<dbReference type="Gene3D" id="3.40.50.720">
    <property type="entry name" value="NAD(P)-binding Rossmann-like Domain"/>
    <property type="match status" value="1"/>
</dbReference>
<dbReference type="Gene3D" id="3.90.180.10">
    <property type="entry name" value="Medium-chain alcohol dehydrogenases, catalytic domain"/>
    <property type="match status" value="1"/>
</dbReference>
<dbReference type="InterPro" id="IPR013149">
    <property type="entry name" value="ADH-like_C"/>
</dbReference>
<name>A0A2T0H1P9_ACTMO</name>
<dbReference type="SUPFAM" id="SSF51735">
    <property type="entry name" value="NAD(P)-binding Rossmann-fold domains"/>
    <property type="match status" value="1"/>
</dbReference>
<dbReference type="PANTHER" id="PTHR48106:SF13">
    <property type="entry name" value="QUINONE OXIDOREDUCTASE-RELATED"/>
    <property type="match status" value="1"/>
</dbReference>
<dbReference type="SMART" id="SM00829">
    <property type="entry name" value="PKS_ER"/>
    <property type="match status" value="1"/>
</dbReference>
<dbReference type="FunCoup" id="A0A2T0H1P9">
    <property type="interactions" value="302"/>
</dbReference>
<organism evidence="4 5">
    <name type="scientific">Actinopolyspora mortivallis</name>
    <dbReference type="NCBI Taxonomy" id="33906"/>
    <lineage>
        <taxon>Bacteria</taxon>
        <taxon>Bacillati</taxon>
        <taxon>Actinomycetota</taxon>
        <taxon>Actinomycetes</taxon>
        <taxon>Actinopolysporales</taxon>
        <taxon>Actinopolysporaceae</taxon>
        <taxon>Actinopolyspora</taxon>
    </lineage>
</organism>
<feature type="domain" description="Enoyl reductase (ER)" evidence="3">
    <location>
        <begin position="10"/>
        <end position="320"/>
    </location>
</feature>
<dbReference type="FunFam" id="3.40.50.720:FF:000053">
    <property type="entry name" value="Quinone oxidoreductase 1"/>
    <property type="match status" value="1"/>
</dbReference>
<evidence type="ECO:0000256" key="2">
    <source>
        <dbReference type="ARBA" id="ARBA00023002"/>
    </source>
</evidence>
<evidence type="ECO:0000259" key="3">
    <source>
        <dbReference type="SMART" id="SM00829"/>
    </source>
</evidence>
<proteinExistence type="predicted"/>
<sequence>MRAVRMVEHGGPEVLRYEEVADPAVGPHDLLVDVTACGVNFIDTYQRSGQYPVSLPCVPGSEGAGTVTEVGSAVTGFEVGDRVAWPQVPGSYAERVALPAERAVRLPAELDSTTAAAAMLQGLTAHYLVTSTHPVGPGTVALVHAAAGGMGLLLTQWITARGGTVVGTVSTPEKERLARQAGAAEIIRYTERDIVEGVRAATEGSGVHVVYDGVGRDTFEASLSCLRPRGTLALFGAASGPVPPFDPQRLNSAGSLFLTRPTLAHHLADRAELEWRTGELFEAITRQRLRIRIGESYRLSEAARAHEDLEGRRTTGKLLLHP</sequence>
<evidence type="ECO:0000313" key="5">
    <source>
        <dbReference type="Proteomes" id="UP000239352"/>
    </source>
</evidence>
<evidence type="ECO:0000256" key="1">
    <source>
        <dbReference type="ARBA" id="ARBA00022857"/>
    </source>
</evidence>
<keyword evidence="5" id="KW-1185">Reference proteome</keyword>
<protein>
    <submittedName>
        <fullName evidence="4">NADPH:quinone reductase</fullName>
    </submittedName>
</protein>
<dbReference type="InterPro" id="IPR036291">
    <property type="entry name" value="NAD(P)-bd_dom_sf"/>
</dbReference>
<dbReference type="GO" id="GO:0035925">
    <property type="term" value="F:mRNA 3'-UTR AU-rich region binding"/>
    <property type="evidence" value="ECO:0007669"/>
    <property type="project" value="TreeGrafter"/>
</dbReference>
<dbReference type="InParanoid" id="A0A2T0H1P9"/>
<dbReference type="InterPro" id="IPR020843">
    <property type="entry name" value="ER"/>
</dbReference>
<dbReference type="RefSeq" id="WP_106112127.1">
    <property type="nucleotide sequence ID" value="NZ_PVSR01000001.1"/>
</dbReference>
<dbReference type="Proteomes" id="UP000239352">
    <property type="component" value="Unassembled WGS sequence"/>
</dbReference>
<comment type="caution">
    <text evidence="4">The sequence shown here is derived from an EMBL/GenBank/DDBJ whole genome shotgun (WGS) entry which is preliminary data.</text>
</comment>
<keyword evidence="2" id="KW-0560">Oxidoreductase</keyword>
<keyword evidence="1" id="KW-0521">NADP</keyword>
<dbReference type="InterPro" id="IPR047618">
    <property type="entry name" value="QOR-like"/>
</dbReference>
<dbReference type="InterPro" id="IPR013154">
    <property type="entry name" value="ADH-like_N"/>
</dbReference>
<dbReference type="EMBL" id="PVSR01000001">
    <property type="protein sequence ID" value="PRW65260.1"/>
    <property type="molecule type" value="Genomic_DNA"/>
</dbReference>
<dbReference type="STRING" id="1050202.GCA_000384035_01175"/>
<dbReference type="AlphaFoldDB" id="A0A2T0H1P9"/>
<dbReference type="InterPro" id="IPR011032">
    <property type="entry name" value="GroES-like_sf"/>
</dbReference>
<reference evidence="4 5" key="1">
    <citation type="submission" date="2018-03" db="EMBL/GenBank/DDBJ databases">
        <title>Actinopolyspora mortivallis from Sahara, screening for active biomolecules.</title>
        <authorList>
            <person name="Selama O."/>
            <person name="Wellington E.M.H."/>
            <person name="Hacene H."/>
        </authorList>
    </citation>
    <scope>NUCLEOTIDE SEQUENCE [LARGE SCALE GENOMIC DNA]</scope>
    <source>
        <strain evidence="4 5">M5A</strain>
    </source>
</reference>
<gene>
    <name evidence="4" type="ORF">CEP50_01690</name>
</gene>
<dbReference type="PANTHER" id="PTHR48106">
    <property type="entry name" value="QUINONE OXIDOREDUCTASE PIG3-RELATED"/>
    <property type="match status" value="1"/>
</dbReference>
<dbReference type="Pfam" id="PF08240">
    <property type="entry name" value="ADH_N"/>
    <property type="match status" value="1"/>
</dbReference>
<evidence type="ECO:0000313" key="4">
    <source>
        <dbReference type="EMBL" id="PRW65260.1"/>
    </source>
</evidence>
<dbReference type="CDD" id="cd05286">
    <property type="entry name" value="QOR2"/>
    <property type="match status" value="1"/>
</dbReference>
<accession>A0A2T0H1P9</accession>
<dbReference type="GO" id="GO:0003960">
    <property type="term" value="F:quinone reductase (NADPH) activity"/>
    <property type="evidence" value="ECO:0007669"/>
    <property type="project" value="InterPro"/>
</dbReference>